<feature type="domain" description="Reverse transcriptase" evidence="1">
    <location>
        <begin position="1"/>
        <end position="143"/>
    </location>
</feature>
<dbReference type="AlphaFoldDB" id="A0A813RYW3"/>
<proteinExistence type="predicted"/>
<dbReference type="Pfam" id="PF00078">
    <property type="entry name" value="RVT_1"/>
    <property type="match status" value="1"/>
</dbReference>
<gene>
    <name evidence="2" type="ORF">OXX778_LOCUS5859</name>
</gene>
<keyword evidence="3" id="KW-1185">Reference proteome</keyword>
<accession>A0A813RYW3</accession>
<dbReference type="Proteomes" id="UP000663879">
    <property type="component" value="Unassembled WGS sequence"/>
</dbReference>
<dbReference type="OrthoDB" id="10014409at2759"/>
<dbReference type="InterPro" id="IPR000477">
    <property type="entry name" value="RT_dom"/>
</dbReference>
<sequence>MLVKNDNEFSNIFPTTLGVKQGGKLSPKLFSIYVNDLIEEIENEEPCLKISDKEKIDGIVYADYIVLISTTKKGLQEQIVITERYGYEKETSYNPSKTTFMVFNGKMSRNAKEQREDLWQEDLVLNGSNITQVQSMKYLGANISDDDKNTVHIARRKKAAYGAFAKVKILGITSETIHPNMKGQLYKIYIRPVLLYGKENFNLNKAEKLAIKRIEGNIVKNMLGLSKKCKSTELFSALNIESSYTKLNVLKCELLTRLKTNYFTNLVLDYLESIQVTDSFVDEIDKISQTEDNVTTFLDRVEFCKLYKYKTKLQTKSGVGDNQKLNQIRDIFNHKNREMIPQLLSPILRYSV</sequence>
<dbReference type="EMBL" id="CAJNOC010000662">
    <property type="protein sequence ID" value="CAF0788801.1"/>
    <property type="molecule type" value="Genomic_DNA"/>
</dbReference>
<dbReference type="PROSITE" id="PS50878">
    <property type="entry name" value="RT_POL"/>
    <property type="match status" value="1"/>
</dbReference>
<evidence type="ECO:0000313" key="2">
    <source>
        <dbReference type="EMBL" id="CAF0788801.1"/>
    </source>
</evidence>
<organism evidence="2 3">
    <name type="scientific">Brachionus calyciflorus</name>
    <dbReference type="NCBI Taxonomy" id="104777"/>
    <lineage>
        <taxon>Eukaryota</taxon>
        <taxon>Metazoa</taxon>
        <taxon>Spiralia</taxon>
        <taxon>Gnathifera</taxon>
        <taxon>Rotifera</taxon>
        <taxon>Eurotatoria</taxon>
        <taxon>Monogononta</taxon>
        <taxon>Pseudotrocha</taxon>
        <taxon>Ploima</taxon>
        <taxon>Brachionidae</taxon>
        <taxon>Brachionus</taxon>
    </lineage>
</organism>
<protein>
    <recommendedName>
        <fullName evidence="1">Reverse transcriptase domain-containing protein</fullName>
    </recommendedName>
</protein>
<name>A0A813RYW3_9BILA</name>
<dbReference type="PANTHER" id="PTHR47027">
    <property type="entry name" value="REVERSE TRANSCRIPTASE DOMAIN-CONTAINING PROTEIN"/>
    <property type="match status" value="1"/>
</dbReference>
<evidence type="ECO:0000313" key="3">
    <source>
        <dbReference type="Proteomes" id="UP000663879"/>
    </source>
</evidence>
<comment type="caution">
    <text evidence="2">The sequence shown here is derived from an EMBL/GenBank/DDBJ whole genome shotgun (WGS) entry which is preliminary data.</text>
</comment>
<dbReference type="PANTHER" id="PTHR47027:SF20">
    <property type="entry name" value="REVERSE TRANSCRIPTASE-LIKE PROTEIN WITH RNA-DIRECTED DNA POLYMERASE DOMAIN"/>
    <property type="match status" value="1"/>
</dbReference>
<reference evidence="2" key="1">
    <citation type="submission" date="2021-02" db="EMBL/GenBank/DDBJ databases">
        <authorList>
            <person name="Nowell W R."/>
        </authorList>
    </citation>
    <scope>NUCLEOTIDE SEQUENCE</scope>
    <source>
        <strain evidence="2">Ploen Becks lab</strain>
    </source>
</reference>
<evidence type="ECO:0000259" key="1">
    <source>
        <dbReference type="PROSITE" id="PS50878"/>
    </source>
</evidence>